<dbReference type="RefSeq" id="WP_252663228.1">
    <property type="nucleotide sequence ID" value="NZ_CP098611.1"/>
</dbReference>
<evidence type="ECO:0000256" key="8">
    <source>
        <dbReference type="SAM" id="Coils"/>
    </source>
</evidence>
<sequence>MTRLRDWMVISLTAAIALNCVEVQATPKALGKDLTKEAVSEGDSIPTERTVESLQADGLPTPTEGNSASHLAQILPERGFPELPDFPPAFEVGPIDPNEPPPSFLDPHPNFLRFPTRPEEVDIEGIQPITLNQALELAVRNNLDLRQAELSLEQSLASLRETQADLFPNVNLSSNLTWSDSANARLSIRRQEETLGQRSPTQGDPTSTTWNTELSVNYTVFDFGGRAGRIAAAEAQVRNTELQIEQQLEQVRFQVRNAYYNIQEADMNVRIGQAAVENAEQSLRDAQALEAGGLGTRFDVLRAEVQLANDQQILNEALAEQQVSRRQLARILNVPQSVDLAAADPVNLAGVWELPLDETIILAFRNRAELQQELIDRDIAQEQQRVVRSQGLPQFSLFGSANLVTTSGDGVSGLTEGYSAGAQMQWNLFDGGARAAAIRQLEAQEESASVRFANARNQVRSEVEESYYQLNSRLQNVSRATAALELAEESLELARARFRAGVGTQTDVIAAQNDFTQAQGNRVTAILGYNRSLAQLRRAVSNHPFIDEIQERLR</sequence>
<organism evidence="10 11">
    <name type="scientific">Phormidium yuhuli AB48</name>
    <dbReference type="NCBI Taxonomy" id="2940671"/>
    <lineage>
        <taxon>Bacteria</taxon>
        <taxon>Bacillati</taxon>
        <taxon>Cyanobacteriota</taxon>
        <taxon>Cyanophyceae</taxon>
        <taxon>Oscillatoriophycideae</taxon>
        <taxon>Oscillatoriales</taxon>
        <taxon>Oscillatoriaceae</taxon>
        <taxon>Phormidium</taxon>
        <taxon>Phormidium yuhuli</taxon>
    </lineage>
</organism>
<keyword evidence="5" id="KW-0812">Transmembrane</keyword>
<evidence type="ECO:0000256" key="2">
    <source>
        <dbReference type="ARBA" id="ARBA00007613"/>
    </source>
</evidence>
<evidence type="ECO:0000313" key="10">
    <source>
        <dbReference type="EMBL" id="USR91197.1"/>
    </source>
</evidence>
<keyword evidence="7" id="KW-0998">Cell outer membrane</keyword>
<feature type="compositionally biased region" description="Polar residues" evidence="9">
    <location>
        <begin position="196"/>
        <end position="210"/>
    </location>
</feature>
<dbReference type="Proteomes" id="UP001056708">
    <property type="component" value="Chromosome"/>
</dbReference>
<comment type="similarity">
    <text evidence="2">Belongs to the outer membrane factor (OMF) (TC 1.B.17) family.</text>
</comment>
<keyword evidence="11" id="KW-1185">Reference proteome</keyword>
<dbReference type="Gene3D" id="1.20.1600.10">
    <property type="entry name" value="Outer membrane efflux proteins (OEP)"/>
    <property type="match status" value="1"/>
</dbReference>
<evidence type="ECO:0000256" key="5">
    <source>
        <dbReference type="ARBA" id="ARBA00022692"/>
    </source>
</evidence>
<protein>
    <submittedName>
        <fullName evidence="10">TolC family protein</fullName>
    </submittedName>
</protein>
<proteinExistence type="inferred from homology"/>
<keyword evidence="6" id="KW-0472">Membrane</keyword>
<dbReference type="Pfam" id="PF02321">
    <property type="entry name" value="OEP"/>
    <property type="match status" value="2"/>
</dbReference>
<evidence type="ECO:0000313" key="11">
    <source>
        <dbReference type="Proteomes" id="UP001056708"/>
    </source>
</evidence>
<evidence type="ECO:0000256" key="7">
    <source>
        <dbReference type="ARBA" id="ARBA00023237"/>
    </source>
</evidence>
<feature type="coiled-coil region" evidence="8">
    <location>
        <begin position="438"/>
        <end position="497"/>
    </location>
</feature>
<dbReference type="PANTHER" id="PTHR30026:SF21">
    <property type="entry name" value="SLR1270 PROTEIN"/>
    <property type="match status" value="1"/>
</dbReference>
<feature type="region of interest" description="Disordered" evidence="9">
    <location>
        <begin position="191"/>
        <end position="210"/>
    </location>
</feature>
<dbReference type="SUPFAM" id="SSF56954">
    <property type="entry name" value="Outer membrane efflux proteins (OEP)"/>
    <property type="match status" value="1"/>
</dbReference>
<dbReference type="InterPro" id="IPR051906">
    <property type="entry name" value="TolC-like"/>
</dbReference>
<dbReference type="InterPro" id="IPR003423">
    <property type="entry name" value="OMP_efflux"/>
</dbReference>
<evidence type="ECO:0000256" key="9">
    <source>
        <dbReference type="SAM" id="MobiDB-lite"/>
    </source>
</evidence>
<comment type="subcellular location">
    <subcellularLocation>
        <location evidence="1">Cell outer membrane</location>
    </subcellularLocation>
</comment>
<evidence type="ECO:0000256" key="4">
    <source>
        <dbReference type="ARBA" id="ARBA00022452"/>
    </source>
</evidence>
<keyword evidence="4" id="KW-1134">Transmembrane beta strand</keyword>
<evidence type="ECO:0000256" key="1">
    <source>
        <dbReference type="ARBA" id="ARBA00004442"/>
    </source>
</evidence>
<keyword evidence="8" id="KW-0175">Coiled coil</keyword>
<dbReference type="PANTHER" id="PTHR30026">
    <property type="entry name" value="OUTER MEMBRANE PROTEIN TOLC"/>
    <property type="match status" value="1"/>
</dbReference>
<gene>
    <name evidence="10" type="ORF">NEA10_00170</name>
</gene>
<accession>A0ABY5APQ6</accession>
<keyword evidence="3" id="KW-0813">Transport</keyword>
<evidence type="ECO:0000256" key="3">
    <source>
        <dbReference type="ARBA" id="ARBA00022448"/>
    </source>
</evidence>
<reference evidence="10" key="1">
    <citation type="submission" date="2022-06" db="EMBL/GenBank/DDBJ databases">
        <title>Genome sequence of Phormidium yuhuli AB48 isolated from an industrial photobioreactor environment.</title>
        <authorList>
            <person name="Qiu Y."/>
            <person name="Noonan A.J.C."/>
            <person name="Dofher K."/>
            <person name="Koch M."/>
            <person name="Kieft B."/>
            <person name="Lin X."/>
            <person name="Ziels R.M."/>
            <person name="Hallam S.J."/>
        </authorList>
    </citation>
    <scope>NUCLEOTIDE SEQUENCE</scope>
    <source>
        <strain evidence="10">AB48</strain>
    </source>
</reference>
<dbReference type="EMBL" id="CP098611">
    <property type="protein sequence ID" value="USR91197.1"/>
    <property type="molecule type" value="Genomic_DNA"/>
</dbReference>
<evidence type="ECO:0000256" key="6">
    <source>
        <dbReference type="ARBA" id="ARBA00023136"/>
    </source>
</evidence>
<name>A0ABY5APQ6_9CYAN</name>